<protein>
    <submittedName>
        <fullName evidence="1">Uncharacterized protein</fullName>
    </submittedName>
</protein>
<organism evidence="1 2">
    <name type="scientific">Burkholderia contaminans</name>
    <dbReference type="NCBI Taxonomy" id="488447"/>
    <lineage>
        <taxon>Bacteria</taxon>
        <taxon>Pseudomonadati</taxon>
        <taxon>Pseudomonadota</taxon>
        <taxon>Betaproteobacteria</taxon>
        <taxon>Burkholderiales</taxon>
        <taxon>Burkholderiaceae</taxon>
        <taxon>Burkholderia</taxon>
        <taxon>Burkholderia cepacia complex</taxon>
    </lineage>
</organism>
<evidence type="ECO:0000313" key="1">
    <source>
        <dbReference type="EMBL" id="POZ80135.1"/>
    </source>
</evidence>
<gene>
    <name evidence="1" type="ORF">C3743_39825</name>
</gene>
<sequence>MSTIFQLRDRLVAVCGEIGVDFDAVSDPVHTSDSHINMTFSSAEECLADRLIKRVRVSVAADSPESFMFEGDEAQKLGIQVHKSFVCSNRCWAVSVALSGAGYKLTESLEA</sequence>
<dbReference type="AlphaFoldDB" id="A0A2S5DM28"/>
<evidence type="ECO:0000313" key="2">
    <source>
        <dbReference type="Proteomes" id="UP000238655"/>
    </source>
</evidence>
<name>A0A2S5DM28_9BURK</name>
<dbReference type="RefSeq" id="WP_059895988.1">
    <property type="nucleotide sequence ID" value="NZ_PQVP01000006.1"/>
</dbReference>
<proteinExistence type="predicted"/>
<accession>A0A2S5DM28</accession>
<dbReference type="EMBL" id="PQVP01000006">
    <property type="protein sequence ID" value="POZ80135.1"/>
    <property type="molecule type" value="Genomic_DNA"/>
</dbReference>
<dbReference type="Proteomes" id="UP000238655">
    <property type="component" value="Unassembled WGS sequence"/>
</dbReference>
<reference evidence="1 2" key="1">
    <citation type="submission" date="2018-01" db="EMBL/GenBank/DDBJ databases">
        <title>Successful Treatment of Persistent Burkholderia cepacia Bacteremia with Ceftazidime-Avibactam.</title>
        <authorList>
            <person name="Tamma P."/>
            <person name="Fan Y."/>
            <person name="Bergman Y."/>
            <person name="Sick-Samuels A."/>
            <person name="Hsu A."/>
            <person name="Timp W."/>
            <person name="Simner P."/>
        </authorList>
    </citation>
    <scope>NUCLEOTIDE SEQUENCE [LARGE SCALE GENOMIC DNA]</scope>
    <source>
        <strain evidence="1 2">170816</strain>
    </source>
</reference>
<comment type="caution">
    <text evidence="1">The sequence shown here is derived from an EMBL/GenBank/DDBJ whole genome shotgun (WGS) entry which is preliminary data.</text>
</comment>